<organism evidence="5 6">
    <name type="scientific">Actinorugispora endophytica</name>
    <dbReference type="NCBI Taxonomy" id="1605990"/>
    <lineage>
        <taxon>Bacteria</taxon>
        <taxon>Bacillati</taxon>
        <taxon>Actinomycetota</taxon>
        <taxon>Actinomycetes</taxon>
        <taxon>Streptosporangiales</taxon>
        <taxon>Nocardiopsidaceae</taxon>
        <taxon>Actinorugispora</taxon>
    </lineage>
</organism>
<dbReference type="AlphaFoldDB" id="A0A4R6V3Z2"/>
<dbReference type="OrthoDB" id="3573673at2"/>
<evidence type="ECO:0000259" key="4">
    <source>
        <dbReference type="Pfam" id="PF03816"/>
    </source>
</evidence>
<dbReference type="PANTHER" id="PTHR33392">
    <property type="entry name" value="POLYISOPRENYL-TEICHOIC ACID--PEPTIDOGLYCAN TEICHOIC ACID TRANSFERASE TAGU"/>
    <property type="match status" value="1"/>
</dbReference>
<evidence type="ECO:0000256" key="2">
    <source>
        <dbReference type="SAM" id="MobiDB-lite"/>
    </source>
</evidence>
<dbReference type="NCBIfam" id="TIGR00350">
    <property type="entry name" value="lytR_cpsA_psr"/>
    <property type="match status" value="1"/>
</dbReference>
<dbReference type="Proteomes" id="UP000295281">
    <property type="component" value="Unassembled WGS sequence"/>
</dbReference>
<dbReference type="InterPro" id="IPR050922">
    <property type="entry name" value="LytR/CpsA/Psr_CW_biosynth"/>
</dbReference>
<proteinExistence type="inferred from homology"/>
<dbReference type="Pfam" id="PF03816">
    <property type="entry name" value="LytR_cpsA_psr"/>
    <property type="match status" value="1"/>
</dbReference>
<evidence type="ECO:0000256" key="1">
    <source>
        <dbReference type="ARBA" id="ARBA00006068"/>
    </source>
</evidence>
<keyword evidence="3" id="KW-0472">Membrane</keyword>
<reference evidence="5 6" key="1">
    <citation type="submission" date="2019-03" db="EMBL/GenBank/DDBJ databases">
        <title>Genomic Encyclopedia of Type Strains, Phase IV (KMG-IV): sequencing the most valuable type-strain genomes for metagenomic binning, comparative biology and taxonomic classification.</title>
        <authorList>
            <person name="Goeker M."/>
        </authorList>
    </citation>
    <scope>NUCLEOTIDE SEQUENCE [LARGE SCALE GENOMIC DNA]</scope>
    <source>
        <strain evidence="5 6">DSM 46770</strain>
    </source>
</reference>
<feature type="transmembrane region" description="Helical" evidence="3">
    <location>
        <begin position="117"/>
        <end position="139"/>
    </location>
</feature>
<dbReference type="RefSeq" id="WP_133740861.1">
    <property type="nucleotide sequence ID" value="NZ_SNYN01000004.1"/>
</dbReference>
<feature type="transmembrane region" description="Helical" evidence="3">
    <location>
        <begin position="45"/>
        <end position="69"/>
    </location>
</feature>
<evidence type="ECO:0000256" key="3">
    <source>
        <dbReference type="SAM" id="Phobius"/>
    </source>
</evidence>
<comment type="similarity">
    <text evidence="1">Belongs to the LytR/CpsA/Psr (LCP) family.</text>
</comment>
<keyword evidence="3" id="KW-1133">Transmembrane helix</keyword>
<accession>A0A4R6V3Z2</accession>
<dbReference type="InterPro" id="IPR004474">
    <property type="entry name" value="LytR_CpsA_psr"/>
</dbReference>
<evidence type="ECO:0000313" key="6">
    <source>
        <dbReference type="Proteomes" id="UP000295281"/>
    </source>
</evidence>
<keyword evidence="3" id="KW-0812">Transmembrane</keyword>
<evidence type="ECO:0000313" key="5">
    <source>
        <dbReference type="EMBL" id="TDQ53335.1"/>
    </source>
</evidence>
<protein>
    <submittedName>
        <fullName evidence="5">LytR family transcriptional attenuator</fullName>
    </submittedName>
</protein>
<feature type="compositionally biased region" description="Low complexity" evidence="2">
    <location>
        <begin position="444"/>
        <end position="471"/>
    </location>
</feature>
<dbReference type="EMBL" id="SNYN01000004">
    <property type="protein sequence ID" value="TDQ53335.1"/>
    <property type="molecule type" value="Genomic_DNA"/>
</dbReference>
<dbReference type="Gene3D" id="3.40.630.190">
    <property type="entry name" value="LCP protein"/>
    <property type="match status" value="1"/>
</dbReference>
<feature type="transmembrane region" description="Helical" evidence="3">
    <location>
        <begin position="81"/>
        <end position="105"/>
    </location>
</feature>
<gene>
    <name evidence="5" type="ORF">EV190_104124</name>
</gene>
<name>A0A4R6V3Z2_9ACTN</name>
<dbReference type="PANTHER" id="PTHR33392:SF6">
    <property type="entry name" value="POLYISOPRENYL-TEICHOIC ACID--PEPTIDOGLYCAN TEICHOIC ACID TRANSFERASE TAGU"/>
    <property type="match status" value="1"/>
</dbReference>
<feature type="domain" description="Cell envelope-related transcriptional attenuator" evidence="4">
    <location>
        <begin position="189"/>
        <end position="358"/>
    </location>
</feature>
<feature type="region of interest" description="Disordered" evidence="2">
    <location>
        <begin position="433"/>
        <end position="503"/>
    </location>
</feature>
<comment type="caution">
    <text evidence="5">The sequence shown here is derived from an EMBL/GenBank/DDBJ whole genome shotgun (WGS) entry which is preliminary data.</text>
</comment>
<sequence>MAERRTEQAHSRPKGMGRALLWTAGSLVVPGIAHLRTGHRLAGGLILACYLLLVGGAVTAALLLSGDLLQGARMAVQGRWLLTASVVAFVLAVLWMTVVIHSYLITRPPGSRGFHRFLAGSMVTVLCLVVATPAAAVVYTSYTAYDTLSTVFGDALAQPHDASDPWNGQERVNVLLLGGDSGDNRYGMRTDSMMVASIDVEHGDVMLIGLPRNLENVPFPEGTALAERYPAPYGFDDLLNEVYQTVVEDETLAINPDVQDPAADTLKQVIGGAVGLDIEYYMLVDMQGFEDLIDAIGGIEVLIEEPLEYGQRGEVLEPGLRTLNGEEALWYGRTRVNSDDYSRMGRQGCLIKYVAQQANPTTILTSFQGLAGATKRTLRTDVPQAKIPHFVDLAELVASGDMETLQLSPPQVDTAYPDWERIHELVDDAVRDQENAREPVDAQATPGAASGPEPSPSASPSDPAADPSDTTEWQDYTGLNEPSPTSPGRQVGEDATSLDALCP</sequence>
<keyword evidence="6" id="KW-1185">Reference proteome</keyword>